<dbReference type="SUPFAM" id="SSF50346">
    <property type="entry name" value="PRC-barrel domain"/>
    <property type="match status" value="1"/>
</dbReference>
<feature type="compositionally biased region" description="Low complexity" evidence="1">
    <location>
        <begin position="135"/>
        <end position="165"/>
    </location>
</feature>
<name>A0A1H0KPL9_9HYPH</name>
<dbReference type="Pfam" id="PF05239">
    <property type="entry name" value="PRC"/>
    <property type="match status" value="1"/>
</dbReference>
<dbReference type="EMBL" id="FNIT01000008">
    <property type="protein sequence ID" value="SDO57795.1"/>
    <property type="molecule type" value="Genomic_DNA"/>
</dbReference>
<dbReference type="RefSeq" id="WP_090675528.1">
    <property type="nucleotide sequence ID" value="NZ_FNIT01000008.1"/>
</dbReference>
<dbReference type="InterPro" id="IPR027275">
    <property type="entry name" value="PRC-brl_dom"/>
</dbReference>
<feature type="compositionally biased region" description="Low complexity" evidence="1">
    <location>
        <begin position="24"/>
        <end position="39"/>
    </location>
</feature>
<proteinExistence type="predicted"/>
<feature type="region of interest" description="Disordered" evidence="1">
    <location>
        <begin position="24"/>
        <end position="43"/>
    </location>
</feature>
<gene>
    <name evidence="4" type="ORF">SAMN05192530_10881</name>
</gene>
<dbReference type="AlphaFoldDB" id="A0A1H0KPL9"/>
<evidence type="ECO:0000313" key="4">
    <source>
        <dbReference type="EMBL" id="SDO57795.1"/>
    </source>
</evidence>
<dbReference type="Proteomes" id="UP000198793">
    <property type="component" value="Unassembled WGS sequence"/>
</dbReference>
<feature type="region of interest" description="Disordered" evidence="1">
    <location>
        <begin position="126"/>
        <end position="165"/>
    </location>
</feature>
<dbReference type="STRING" id="1166073.SAMN05192530_10881"/>
<dbReference type="PANTHER" id="PTHR36505">
    <property type="entry name" value="BLR1072 PROTEIN"/>
    <property type="match status" value="1"/>
</dbReference>
<protein>
    <submittedName>
        <fullName evidence="4">PRC-barrel domain-containing protein</fullName>
    </submittedName>
</protein>
<evidence type="ECO:0000259" key="3">
    <source>
        <dbReference type="Pfam" id="PF05239"/>
    </source>
</evidence>
<dbReference type="PANTHER" id="PTHR36505:SF1">
    <property type="entry name" value="BLR1072 PROTEIN"/>
    <property type="match status" value="1"/>
</dbReference>
<feature type="signal peptide" evidence="2">
    <location>
        <begin position="1"/>
        <end position="21"/>
    </location>
</feature>
<feature type="chain" id="PRO_5011512782" evidence="2">
    <location>
        <begin position="22"/>
        <end position="218"/>
    </location>
</feature>
<evidence type="ECO:0000256" key="2">
    <source>
        <dbReference type="SAM" id="SignalP"/>
    </source>
</evidence>
<feature type="domain" description="PRC-barrel" evidence="3">
    <location>
        <begin position="61"/>
        <end position="112"/>
    </location>
</feature>
<dbReference type="InterPro" id="IPR011033">
    <property type="entry name" value="PRC_barrel-like_sf"/>
</dbReference>
<evidence type="ECO:0000313" key="5">
    <source>
        <dbReference type="Proteomes" id="UP000198793"/>
    </source>
</evidence>
<dbReference type="OrthoDB" id="7917370at2"/>
<evidence type="ECO:0000256" key="1">
    <source>
        <dbReference type="SAM" id="MobiDB-lite"/>
    </source>
</evidence>
<accession>A0A1H0KPL9</accession>
<keyword evidence="5" id="KW-1185">Reference proteome</keyword>
<reference evidence="4 5" key="1">
    <citation type="submission" date="2016-10" db="EMBL/GenBank/DDBJ databases">
        <authorList>
            <person name="de Groot N.N."/>
        </authorList>
    </citation>
    <scope>NUCLEOTIDE SEQUENCE [LARGE SCALE GENOMIC DNA]</scope>
    <source>
        <strain evidence="5">L7-484,KACC 16230,DSM 25025</strain>
    </source>
</reference>
<keyword evidence="2" id="KW-0732">Signal</keyword>
<organism evidence="4 5">
    <name type="scientific">Aureimonas jatrophae</name>
    <dbReference type="NCBI Taxonomy" id="1166073"/>
    <lineage>
        <taxon>Bacteria</taxon>
        <taxon>Pseudomonadati</taxon>
        <taxon>Pseudomonadota</taxon>
        <taxon>Alphaproteobacteria</taxon>
        <taxon>Hyphomicrobiales</taxon>
        <taxon>Aurantimonadaceae</taxon>
        <taxon>Aureimonas</taxon>
    </lineage>
</organism>
<sequence>MRILTTPLLLALLAGAGPAFAQGVSAPPATSAPDTAATPQGAAEQNQGGFITYREGDQLLGSGLMGAQVFGADSERIGEVTDLLLDREGRVIAVVVGIGGFLGLGEKDVAIGNDRLEFVLSQDVASARGTGPRVGSPTAQAPGTAATGTGTASSDAPATGNAAASGSRAAASSGLAGVRTGTMNTGWNWGGGNIDHIQVDATRQQLQDAPAFETTRGG</sequence>
<dbReference type="Gene3D" id="2.30.30.240">
    <property type="entry name" value="PRC-barrel domain"/>
    <property type="match status" value="1"/>
</dbReference>